<dbReference type="EMBL" id="MNAD01001097">
    <property type="protein sequence ID" value="OJT07936.1"/>
    <property type="molecule type" value="Genomic_DNA"/>
</dbReference>
<organism evidence="2 3">
    <name type="scientific">Trametes pubescens</name>
    <name type="common">White-rot fungus</name>
    <dbReference type="NCBI Taxonomy" id="154538"/>
    <lineage>
        <taxon>Eukaryota</taxon>
        <taxon>Fungi</taxon>
        <taxon>Dikarya</taxon>
        <taxon>Basidiomycota</taxon>
        <taxon>Agaricomycotina</taxon>
        <taxon>Agaricomycetes</taxon>
        <taxon>Polyporales</taxon>
        <taxon>Polyporaceae</taxon>
        <taxon>Trametes</taxon>
    </lineage>
</organism>
<gene>
    <name evidence="2" type="ORF">TRAPUB_1147</name>
</gene>
<dbReference type="AlphaFoldDB" id="A0A1M2VK46"/>
<keyword evidence="3" id="KW-1185">Reference proteome</keyword>
<dbReference type="OrthoDB" id="2757906at2759"/>
<name>A0A1M2VK46_TRAPU</name>
<evidence type="ECO:0008006" key="4">
    <source>
        <dbReference type="Google" id="ProtNLM"/>
    </source>
</evidence>
<evidence type="ECO:0000313" key="3">
    <source>
        <dbReference type="Proteomes" id="UP000184267"/>
    </source>
</evidence>
<reference evidence="2 3" key="1">
    <citation type="submission" date="2016-10" db="EMBL/GenBank/DDBJ databases">
        <title>Genome sequence of the basidiomycete white-rot fungus Trametes pubescens.</title>
        <authorList>
            <person name="Makela M.R."/>
            <person name="Granchi Z."/>
            <person name="Peng M."/>
            <person name="De Vries R.P."/>
            <person name="Grigoriev I."/>
            <person name="Riley R."/>
            <person name="Hilden K."/>
        </authorList>
    </citation>
    <scope>NUCLEOTIDE SEQUENCE [LARGE SCALE GENOMIC DNA]</scope>
    <source>
        <strain evidence="2 3">FBCC735</strain>
    </source>
</reference>
<accession>A0A1M2VK46</accession>
<feature type="region of interest" description="Disordered" evidence="1">
    <location>
        <begin position="1"/>
        <end position="26"/>
    </location>
</feature>
<feature type="compositionally biased region" description="Gly residues" evidence="1">
    <location>
        <begin position="1"/>
        <end position="10"/>
    </location>
</feature>
<proteinExistence type="predicted"/>
<sequence length="399" mass="44524">MYLCDGGRGGSTRPYERAPESPFVRSSPRLPTEFGETIIDCVRPHCDNWFSYPEQSPTLLACALTCRAWRPRAQLNIWKAVLFMHSERIIAQFFVAARSDPLRLAPLVRTMCMHPLGEVSLGVFMGSTLPNLRVLTLEPEEVSWKTFPARASRMRLPLLASVAQLPLFACSFHTVKDVFDVVWTCASLERLTMLKCSFTREHLTDADATRLSVMRKRPGACERLTELKLCGHPFDRASTPSGSVFGSVVSKLDIAYWDLAESVDSLPPIITSYASLQTLVLTGFILDTEIWNERPALIPSLAATLSNPAILHTLVLHIETSYATDESTIDTICGPDIADIESGVSLRDVLCGLTRLEVRIAGVPFDSEKWWSTQISERLPCMRSVLAVYITKIKEVGMW</sequence>
<dbReference type="SUPFAM" id="SSF52047">
    <property type="entry name" value="RNI-like"/>
    <property type="match status" value="1"/>
</dbReference>
<dbReference type="Proteomes" id="UP000184267">
    <property type="component" value="Unassembled WGS sequence"/>
</dbReference>
<evidence type="ECO:0000256" key="1">
    <source>
        <dbReference type="SAM" id="MobiDB-lite"/>
    </source>
</evidence>
<comment type="caution">
    <text evidence="2">The sequence shown here is derived from an EMBL/GenBank/DDBJ whole genome shotgun (WGS) entry which is preliminary data.</text>
</comment>
<protein>
    <recommendedName>
        <fullName evidence="4">F-box domain-containing protein</fullName>
    </recommendedName>
</protein>
<evidence type="ECO:0000313" key="2">
    <source>
        <dbReference type="EMBL" id="OJT07936.1"/>
    </source>
</evidence>